<evidence type="ECO:0000256" key="1">
    <source>
        <dbReference type="ARBA" id="ARBA00004127"/>
    </source>
</evidence>
<evidence type="ECO:0000256" key="4">
    <source>
        <dbReference type="ARBA" id="ARBA00023136"/>
    </source>
</evidence>
<organism evidence="7 8">
    <name type="scientific">Rhodococcus zopfii</name>
    <dbReference type="NCBI Taxonomy" id="43772"/>
    <lineage>
        <taxon>Bacteria</taxon>
        <taxon>Bacillati</taxon>
        <taxon>Actinomycetota</taxon>
        <taxon>Actinomycetes</taxon>
        <taxon>Mycobacteriales</taxon>
        <taxon>Nocardiaceae</taxon>
        <taxon>Rhodococcus</taxon>
    </lineage>
</organism>
<feature type="transmembrane region" description="Helical" evidence="5">
    <location>
        <begin position="102"/>
        <end position="121"/>
    </location>
</feature>
<evidence type="ECO:0000259" key="6">
    <source>
        <dbReference type="Pfam" id="PF02656"/>
    </source>
</evidence>
<dbReference type="EMBL" id="WBMO01000001">
    <property type="protein sequence ID" value="MDV2474625.1"/>
    <property type="molecule type" value="Genomic_DNA"/>
</dbReference>
<dbReference type="Proteomes" id="UP001275440">
    <property type="component" value="Unassembled WGS sequence"/>
</dbReference>
<evidence type="ECO:0000313" key="7">
    <source>
        <dbReference type="EMBL" id="MDV2474625.1"/>
    </source>
</evidence>
<dbReference type="RefSeq" id="WP_072814059.1">
    <property type="nucleotide sequence ID" value="NZ_JAHWLX010000053.1"/>
</dbReference>
<feature type="transmembrane region" description="Helical" evidence="5">
    <location>
        <begin position="31"/>
        <end position="48"/>
    </location>
</feature>
<proteinExistence type="predicted"/>
<feature type="transmembrane region" description="Helical" evidence="5">
    <location>
        <begin position="60"/>
        <end position="81"/>
    </location>
</feature>
<name>A0ABU3WKU6_9NOCA</name>
<keyword evidence="8" id="KW-1185">Reference proteome</keyword>
<keyword evidence="4 5" id="KW-0472">Membrane</keyword>
<evidence type="ECO:0000256" key="2">
    <source>
        <dbReference type="ARBA" id="ARBA00022692"/>
    </source>
</evidence>
<reference evidence="7 8" key="1">
    <citation type="submission" date="2019-10" db="EMBL/GenBank/DDBJ databases">
        <title>Draft Genome Assembly of Rhodococcus zopfii DSM44189.</title>
        <authorList>
            <person name="Sutton J.M."/>
            <person name="Akob D.M."/>
            <person name="Bushman T.J."/>
        </authorList>
    </citation>
    <scope>NUCLEOTIDE SEQUENCE [LARGE SCALE GENOMIC DNA]</scope>
    <source>
        <strain evidence="7 8">DSM 44189</strain>
    </source>
</reference>
<keyword evidence="3 5" id="KW-1133">Transmembrane helix</keyword>
<comment type="subcellular location">
    <subcellularLocation>
        <location evidence="1">Endomembrane system</location>
        <topology evidence="1">Multi-pass membrane protein</topology>
    </subcellularLocation>
</comment>
<evidence type="ECO:0000256" key="3">
    <source>
        <dbReference type="ARBA" id="ARBA00022989"/>
    </source>
</evidence>
<sequence length="122" mass="13096">MTTPGRNWRPRALREGTEPDARFTLANERTFLAWIRTSLGIVAAAVALETFGGDVVGPAVRTGVSCMLLVFAAILVISALIRWVRVEEAMRTERPLSPPWAAFLLAGLLAVAAVVLAVAILV</sequence>
<feature type="domain" description="DUF202" evidence="6">
    <location>
        <begin position="22"/>
        <end position="88"/>
    </location>
</feature>
<dbReference type="Pfam" id="PF02656">
    <property type="entry name" value="DUF202"/>
    <property type="match status" value="1"/>
</dbReference>
<accession>A0ABU3WKU6</accession>
<evidence type="ECO:0000256" key="5">
    <source>
        <dbReference type="SAM" id="Phobius"/>
    </source>
</evidence>
<evidence type="ECO:0000313" key="8">
    <source>
        <dbReference type="Proteomes" id="UP001275440"/>
    </source>
</evidence>
<keyword evidence="2 5" id="KW-0812">Transmembrane</keyword>
<gene>
    <name evidence="7" type="ORF">F8M49_02870</name>
</gene>
<dbReference type="InterPro" id="IPR003807">
    <property type="entry name" value="DUF202"/>
</dbReference>
<protein>
    <submittedName>
        <fullName evidence="7">DUF202 domain-containing protein</fullName>
    </submittedName>
</protein>
<comment type="caution">
    <text evidence="7">The sequence shown here is derived from an EMBL/GenBank/DDBJ whole genome shotgun (WGS) entry which is preliminary data.</text>
</comment>